<dbReference type="InterPro" id="IPR014036">
    <property type="entry name" value="DeoR-like_C"/>
</dbReference>
<proteinExistence type="predicted"/>
<evidence type="ECO:0000313" key="6">
    <source>
        <dbReference type="Proteomes" id="UP000321362"/>
    </source>
</evidence>
<dbReference type="InterPro" id="IPR050313">
    <property type="entry name" value="Carb_Metab_HTH_regulators"/>
</dbReference>
<dbReference type="InterPro" id="IPR037171">
    <property type="entry name" value="NagB/RpiA_transferase-like"/>
</dbReference>
<protein>
    <submittedName>
        <fullName evidence="5">DeoR/GlpR transcriptional regulator</fullName>
    </submittedName>
</protein>
<dbReference type="PANTHER" id="PTHR30363">
    <property type="entry name" value="HTH-TYPE TRANSCRIPTIONAL REGULATOR SRLR-RELATED"/>
    <property type="match status" value="1"/>
</dbReference>
<dbReference type="OrthoDB" id="9797223at2"/>
<dbReference type="Pfam" id="PF00455">
    <property type="entry name" value="DeoRC"/>
    <property type="match status" value="1"/>
</dbReference>
<feature type="domain" description="HTH deoR-type" evidence="4">
    <location>
        <begin position="3"/>
        <end position="58"/>
    </location>
</feature>
<dbReference type="InterPro" id="IPR036388">
    <property type="entry name" value="WH-like_DNA-bd_sf"/>
</dbReference>
<dbReference type="EMBL" id="CP042437">
    <property type="protein sequence ID" value="QEC79721.1"/>
    <property type="molecule type" value="Genomic_DNA"/>
</dbReference>
<reference evidence="5 6" key="1">
    <citation type="journal article" date="2013" name="J. Microbiol.">
        <title>Mucilaginibacter ginsenosidivorax sp. nov., with ginsenoside converting activity isolated from sediment.</title>
        <authorList>
            <person name="Kim J.K."/>
            <person name="Choi T.E."/>
            <person name="Liu Q.M."/>
            <person name="Park H.Y."/>
            <person name="Yi T.H."/>
            <person name="Yoon M.H."/>
            <person name="Kim S.C."/>
            <person name="Im W.T."/>
        </authorList>
    </citation>
    <scope>NUCLEOTIDE SEQUENCE [LARGE SCALE GENOMIC DNA]</scope>
    <source>
        <strain evidence="5 6">KHI28</strain>
    </source>
</reference>
<dbReference type="Gene3D" id="1.10.10.10">
    <property type="entry name" value="Winged helix-like DNA-binding domain superfamily/Winged helix DNA-binding domain"/>
    <property type="match status" value="1"/>
</dbReference>
<name>A0A5B8W7N4_9SPHI</name>
<dbReference type="SMART" id="SM01134">
    <property type="entry name" value="DeoRC"/>
    <property type="match status" value="1"/>
</dbReference>
<dbReference type="GO" id="GO:0003700">
    <property type="term" value="F:DNA-binding transcription factor activity"/>
    <property type="evidence" value="ECO:0007669"/>
    <property type="project" value="InterPro"/>
</dbReference>
<dbReference type="SUPFAM" id="SSF100950">
    <property type="entry name" value="NagB/RpiA/CoA transferase-like"/>
    <property type="match status" value="1"/>
</dbReference>
<dbReference type="Proteomes" id="UP000321362">
    <property type="component" value="Chromosome"/>
</dbReference>
<dbReference type="InterPro" id="IPR001034">
    <property type="entry name" value="DeoR_HTH"/>
</dbReference>
<dbReference type="PROSITE" id="PS00894">
    <property type="entry name" value="HTH_DEOR_1"/>
    <property type="match status" value="1"/>
</dbReference>
<sequence>MNFQKRKQKILDQLNSTGEVDIKELAATLAISEITARRDLNQLAADGLLYRTHGGAMKIDPLAKPLDFVNKAAQNSSVKDSICRKAAEYIHDGDIIFMDCGSTVFRLCQFIKNKKIKVITNSLPVIYELQNCQVSLNIIGGEFDSKRQAVHGKAANEHIARYRAGKAFLGVDGISPNGLFANSELEAEITSAYINQSAFTYILCDAGKINNQTYLKFADINQVDAIITNADDKKLNLFAETALTVIKVE</sequence>
<evidence type="ECO:0000259" key="4">
    <source>
        <dbReference type="PROSITE" id="PS51000"/>
    </source>
</evidence>
<keyword evidence="3" id="KW-0804">Transcription</keyword>
<dbReference type="AlphaFoldDB" id="A0A5B8W7N4"/>
<dbReference type="Gene3D" id="3.40.50.1360">
    <property type="match status" value="1"/>
</dbReference>
<dbReference type="PANTHER" id="PTHR30363:SF44">
    <property type="entry name" value="AGA OPERON TRANSCRIPTIONAL REPRESSOR-RELATED"/>
    <property type="match status" value="1"/>
</dbReference>
<dbReference type="KEGG" id="mgk:FSB76_28600"/>
<keyword evidence="6" id="KW-1185">Reference proteome</keyword>
<gene>
    <name evidence="5" type="ORF">FSB76_28600</name>
</gene>
<dbReference type="SMART" id="SM00420">
    <property type="entry name" value="HTH_DEOR"/>
    <property type="match status" value="1"/>
</dbReference>
<evidence type="ECO:0000256" key="2">
    <source>
        <dbReference type="ARBA" id="ARBA00023125"/>
    </source>
</evidence>
<dbReference type="InterPro" id="IPR018356">
    <property type="entry name" value="Tscrpt_reg_HTH_DeoR_CS"/>
</dbReference>
<dbReference type="RefSeq" id="WP_147059590.1">
    <property type="nucleotide sequence ID" value="NZ_CP042437.1"/>
</dbReference>
<evidence type="ECO:0000256" key="1">
    <source>
        <dbReference type="ARBA" id="ARBA00023015"/>
    </source>
</evidence>
<dbReference type="PROSITE" id="PS51000">
    <property type="entry name" value="HTH_DEOR_2"/>
    <property type="match status" value="1"/>
</dbReference>
<dbReference type="InterPro" id="IPR036390">
    <property type="entry name" value="WH_DNA-bd_sf"/>
</dbReference>
<evidence type="ECO:0000313" key="5">
    <source>
        <dbReference type="EMBL" id="QEC79721.1"/>
    </source>
</evidence>
<dbReference type="GO" id="GO:0003677">
    <property type="term" value="F:DNA binding"/>
    <property type="evidence" value="ECO:0007669"/>
    <property type="project" value="UniProtKB-KW"/>
</dbReference>
<organism evidence="5 6">
    <name type="scientific">Mucilaginibacter ginsenosidivorax</name>
    <dbReference type="NCBI Taxonomy" id="862126"/>
    <lineage>
        <taxon>Bacteria</taxon>
        <taxon>Pseudomonadati</taxon>
        <taxon>Bacteroidota</taxon>
        <taxon>Sphingobacteriia</taxon>
        <taxon>Sphingobacteriales</taxon>
        <taxon>Sphingobacteriaceae</taxon>
        <taxon>Mucilaginibacter</taxon>
    </lineage>
</organism>
<dbReference type="SUPFAM" id="SSF46785">
    <property type="entry name" value="Winged helix' DNA-binding domain"/>
    <property type="match status" value="1"/>
</dbReference>
<dbReference type="Pfam" id="PF08220">
    <property type="entry name" value="HTH_DeoR"/>
    <property type="match status" value="1"/>
</dbReference>
<evidence type="ECO:0000256" key="3">
    <source>
        <dbReference type="ARBA" id="ARBA00023163"/>
    </source>
</evidence>
<dbReference type="PRINTS" id="PR00037">
    <property type="entry name" value="HTHLACR"/>
</dbReference>
<keyword evidence="2" id="KW-0238">DNA-binding</keyword>
<keyword evidence="1" id="KW-0805">Transcription regulation</keyword>
<accession>A0A5B8W7N4</accession>